<dbReference type="OMA" id="WRMDSFQ"/>
<evidence type="ECO:0000256" key="4">
    <source>
        <dbReference type="SAM" id="MobiDB-lite"/>
    </source>
</evidence>
<dbReference type="GeneID" id="762986"/>
<dbReference type="InterPro" id="IPR016024">
    <property type="entry name" value="ARM-type_fold"/>
</dbReference>
<dbReference type="OrthoDB" id="6262491at2759"/>
<feature type="compositionally biased region" description="Acidic residues" evidence="4">
    <location>
        <begin position="1374"/>
        <end position="1383"/>
    </location>
</feature>
<dbReference type="InterPro" id="IPR011989">
    <property type="entry name" value="ARM-like"/>
</dbReference>
<accession>A0A7M7STI6</accession>
<keyword evidence="1 3" id="KW-0853">WD repeat</keyword>
<feature type="compositionally biased region" description="Basic and acidic residues" evidence="4">
    <location>
        <begin position="1432"/>
        <end position="1442"/>
    </location>
</feature>
<dbReference type="InterPro" id="IPR001680">
    <property type="entry name" value="WD40_rpt"/>
</dbReference>
<dbReference type="SMART" id="SM00320">
    <property type="entry name" value="WD40"/>
    <property type="match status" value="6"/>
</dbReference>
<feature type="repeat" description="WD" evidence="3">
    <location>
        <begin position="270"/>
        <end position="311"/>
    </location>
</feature>
<sequence length="2025" mass="229464">MALLDSKFQPWAKVREHLEHVLRTTDPEEHCVMVPYGLQLAHTFHHPHVIRCMTFYHSTNSNIYVTQLDIGVINKVYFWSLSTLPDEEVKCQRIEINTQMSTIIFVPQHRVFVGYSPNVTLHVLSDLNNKCMELTQVHCSETIVCMVYNEDFDELVTGGHGFLQAWSMTNVEKRDPLVRGRPIEIEITDEDWVRDVRVDRKRRQLCALCDEGIHIINYITNTEVYCIKNWHASALSSFVFYHKLEYCITASMDGAIKVWNAVVFKEVHQFIGHYDSVTGLVIHPADPLLISSSTDGTVRIWRLDTFELTQRLNVGEKVLGMKLANSNQLYYYTLHDIKVWNFNLFHHLFTPVRSCVHKLARISNPSSSSRVLCAAEDGGVRLISAVSGTELTIIYPMPSFQVLTDIVYDPKNSLIFTVLEMGDVLIFDSSTNPCQAKELLVPMMPEESVVSLALVKLDCANGREETPSSDYLIFAGLASGQISLMQSQAHCMRYPLQAHGGAVLALECSHGDYGPEVDNYVASGDRLISCGSDRLVKIWEIGIGNTLQAIRLVCLKVIACTMSPCHISMLGNILCTVLPSNVVEMFELCDDYESSIQPGLPTSQLAEYIDANKVPGIRHLKHLKDHDHIKQITALCSCSSLGLFATTSDDGTLKIWDLSNTLVRELLFDETLRSVCFANARGDLLVGFQNHISHVSIASYLPLSLMEMLVETEFEDEQVEEPFQFNPDLPLWFNLRSIPTFPTDLLLRQIVKKKLPQLRKQILGETTSKIEENKEEERTEEDPRSSVEIVINTKSIFQVAKEESTIQVAEKMDQVTTERKEPEPTPPKQEKIRQGDGSMSYQGNGDQAPAASVSKPAADECSKIEETLKENKVDATQELDQDEETKAEEFKVEQEVAIEIDEGKDMERAEETKESLEEPPEETVVEPVEVEEPKIKLPIAPDGYIPNSVIRRIVQPPPPPRSPTPPKEYKLMNFPDGHVHFAEEESDMEYDDHEPYIWSSSEESIKDEVTPVTTPSPPGSEPSFHQPLKPRRRSEAEIAGETAQAIARQRRMSLKVLGKLVLTHPGYSEEREKTVSVKKTRRKSRGISKETGSLRKYEKRGTLADITQDGGEEIEEEEDEIEKDPVDILLQKITDNYWYPKGLKMGIYTTVSTLLKLLEDASHEHYKGICDLLQELNSLVNFGGSLLGSVISRYLRDLKSSSYETRLFSIQALKGLGDNRPEVVLGILNAMADNEAGIQAEAAEAIDKLAGISTKNAMEDYLASIGILQPPQTMDPLSDLAIRFRLEAQRGDDRLHTTASHLLERRQSSQFHLPDQSSSPDGVEDWLRSYLHNKDLYQYKPKGLKIQAPIHKKKRRMALTHRVTRPTATGELVALEEPEELSDEALSGYGSDEDEKEDEEEDEEEDEKKDEEEDDDVTSEEELEEELEEMESFARHPEEHHQRPVKLNKHQAMMKAKEMAAEREKVIMERKAKEKMRKHIEEYEEAMKKKRRKMKHFLPYHTRFYNYYSKPEKASGQVYQRARRGIKAMLKSVPSIQETETMPSIVEKRSRHDSQIHVQEQMSSQSMVSETDQTPLQTGLRQMMHLQIEEEKEEVTTPEQSLRKPVSQQISRETSKNEIKKGVHFYLDRRRWEDKEMIAKGLGTQFGPRFNTPVEPTGDSGLGESILIGTSILTGTSQLLTGTGASDIFSESVTGTKTDGTGGMHPGSIESSRPRSNLTRANVRRHELLSAHKEARDSEIVPKENWHDFFLLPMIQEKRKHHEALRSLRGGIRVDGEAPKKPMKIKCVPSGVALTPGSSNQRILCDISLGSKGKGRSIGERGDIPQVPPLGKQGVTGYGALQMTWSNMVPRYTAQTQEGHCVTMGSRRRDLSLGTAQRKEKDWTKYEANKKMWLRTQMLYPSLFALQEIDLVKRRLSEPHPTKKGNVFQWETPLPMVSFKPTERQAEEPKKTCRMCDQERHKMATSLPSIIQSENREDVPIVPWNSIASTCDPWTLPKIKIHKKHASDGLKTVQQQPLAEITAQS</sequence>
<feature type="compositionally biased region" description="Pro residues" evidence="4">
    <location>
        <begin position="955"/>
        <end position="966"/>
    </location>
</feature>
<feature type="compositionally biased region" description="Acidic residues" evidence="4">
    <location>
        <begin position="917"/>
        <end position="930"/>
    </location>
</feature>
<feature type="compositionally biased region" description="Basic and acidic residues" evidence="4">
    <location>
        <begin position="901"/>
        <end position="916"/>
    </location>
</feature>
<dbReference type="EnsemblMetazoa" id="XM_030974190">
    <property type="protein sequence ID" value="XP_030830050"/>
    <property type="gene ID" value="LOC762986"/>
</dbReference>
<feature type="compositionally biased region" description="Acidic residues" evidence="4">
    <location>
        <begin position="1391"/>
        <end position="1431"/>
    </location>
</feature>
<evidence type="ECO:0000313" key="5">
    <source>
        <dbReference type="EnsemblMetazoa" id="XP_030830050"/>
    </source>
</evidence>
<evidence type="ECO:0000256" key="1">
    <source>
        <dbReference type="ARBA" id="ARBA00022574"/>
    </source>
</evidence>
<dbReference type="KEGG" id="spu:762986"/>
<feature type="compositionally biased region" description="Acidic residues" evidence="4">
    <location>
        <begin position="877"/>
        <end position="886"/>
    </location>
</feature>
<dbReference type="InParanoid" id="A0A7M7STI6"/>
<dbReference type="InterPro" id="IPR015943">
    <property type="entry name" value="WD40/YVTN_repeat-like_dom_sf"/>
</dbReference>
<feature type="region of interest" description="Disordered" evidence="4">
    <location>
        <begin position="812"/>
        <end position="930"/>
    </location>
</feature>
<dbReference type="InterPro" id="IPR020472">
    <property type="entry name" value="WD40_PAC1"/>
</dbReference>
<organism evidence="5 6">
    <name type="scientific">Strongylocentrotus purpuratus</name>
    <name type="common">Purple sea urchin</name>
    <dbReference type="NCBI Taxonomy" id="7668"/>
    <lineage>
        <taxon>Eukaryota</taxon>
        <taxon>Metazoa</taxon>
        <taxon>Echinodermata</taxon>
        <taxon>Eleutherozoa</taxon>
        <taxon>Echinozoa</taxon>
        <taxon>Echinoidea</taxon>
        <taxon>Euechinoidea</taxon>
        <taxon>Echinacea</taxon>
        <taxon>Camarodonta</taxon>
        <taxon>Echinidea</taxon>
        <taxon>Strongylocentrotidae</taxon>
        <taxon>Strongylocentrotus</taxon>
    </lineage>
</organism>
<feature type="repeat" description="WD" evidence="3">
    <location>
        <begin position="228"/>
        <end position="260"/>
    </location>
</feature>
<feature type="region of interest" description="Disordered" evidence="4">
    <location>
        <begin position="950"/>
        <end position="1036"/>
    </location>
</feature>
<dbReference type="PRINTS" id="PR00320">
    <property type="entry name" value="GPROTEINBRPT"/>
</dbReference>
<evidence type="ECO:0000256" key="2">
    <source>
        <dbReference type="ARBA" id="ARBA00022737"/>
    </source>
</evidence>
<keyword evidence="2" id="KW-0677">Repeat</keyword>
<keyword evidence="6" id="KW-1185">Reference proteome</keyword>
<reference evidence="5" key="2">
    <citation type="submission" date="2021-01" db="UniProtKB">
        <authorList>
            <consortium name="EnsemblMetazoa"/>
        </authorList>
    </citation>
    <scope>IDENTIFICATION</scope>
</reference>
<feature type="compositionally biased region" description="Basic residues" evidence="4">
    <location>
        <begin position="1350"/>
        <end position="1364"/>
    </location>
</feature>
<evidence type="ECO:0000256" key="3">
    <source>
        <dbReference type="PROSITE-ProRule" id="PRU00221"/>
    </source>
</evidence>
<dbReference type="SUPFAM" id="SSF50978">
    <property type="entry name" value="WD40 repeat-like"/>
    <property type="match status" value="2"/>
</dbReference>
<dbReference type="Proteomes" id="UP000007110">
    <property type="component" value="Unassembled WGS sequence"/>
</dbReference>
<dbReference type="PANTHER" id="PTHR45532:SF4">
    <property type="entry name" value="WD REPEAT-CONTAINING PROTEIN 55 HOMOLOG"/>
    <property type="match status" value="1"/>
</dbReference>
<evidence type="ECO:0000313" key="6">
    <source>
        <dbReference type="Proteomes" id="UP000007110"/>
    </source>
</evidence>
<feature type="region of interest" description="Disordered" evidence="4">
    <location>
        <begin position="1348"/>
        <end position="1449"/>
    </location>
</feature>
<dbReference type="Gene3D" id="1.25.10.10">
    <property type="entry name" value="Leucine-rich Repeat Variant"/>
    <property type="match status" value="1"/>
</dbReference>
<dbReference type="PROSITE" id="PS50082">
    <property type="entry name" value="WD_REPEATS_2"/>
    <property type="match status" value="3"/>
</dbReference>
<proteinExistence type="predicted"/>
<reference evidence="6" key="1">
    <citation type="submission" date="2015-02" db="EMBL/GenBank/DDBJ databases">
        <title>Genome sequencing for Strongylocentrotus purpuratus.</title>
        <authorList>
            <person name="Murali S."/>
            <person name="Liu Y."/>
            <person name="Vee V."/>
            <person name="English A."/>
            <person name="Wang M."/>
            <person name="Skinner E."/>
            <person name="Han Y."/>
            <person name="Muzny D.M."/>
            <person name="Worley K.C."/>
            <person name="Gibbs R.A."/>
        </authorList>
    </citation>
    <scope>NUCLEOTIDE SEQUENCE</scope>
</reference>
<dbReference type="RefSeq" id="XP_030830050.1">
    <property type="nucleotide sequence ID" value="XM_030974190.1"/>
</dbReference>
<feature type="region of interest" description="Disordered" evidence="4">
    <location>
        <begin position="1592"/>
        <end position="1614"/>
    </location>
</feature>
<dbReference type="Pfam" id="PF00400">
    <property type="entry name" value="WD40"/>
    <property type="match status" value="2"/>
</dbReference>
<dbReference type="PROSITE" id="PS50294">
    <property type="entry name" value="WD_REPEATS_REGION"/>
    <property type="match status" value="1"/>
</dbReference>
<feature type="region of interest" description="Disordered" evidence="4">
    <location>
        <begin position="1691"/>
        <end position="1717"/>
    </location>
</feature>
<dbReference type="PANTHER" id="PTHR45532">
    <property type="entry name" value="WD REPEAT-CONTAINING PROTEIN 97"/>
    <property type="match status" value="1"/>
</dbReference>
<dbReference type="InterPro" id="IPR036322">
    <property type="entry name" value="WD40_repeat_dom_sf"/>
</dbReference>
<feature type="compositionally biased region" description="Basic and acidic residues" evidence="4">
    <location>
        <begin position="857"/>
        <end position="875"/>
    </location>
</feature>
<feature type="repeat" description="WD" evidence="3">
    <location>
        <begin position="625"/>
        <end position="660"/>
    </location>
</feature>
<dbReference type="Gene3D" id="2.130.10.10">
    <property type="entry name" value="YVTN repeat-like/Quinoprotein amine dehydrogenase"/>
    <property type="match status" value="3"/>
</dbReference>
<protein>
    <submittedName>
        <fullName evidence="5">Uncharacterized protein</fullName>
    </submittedName>
</protein>
<feature type="compositionally biased region" description="Basic and acidic residues" evidence="4">
    <location>
        <begin position="812"/>
        <end position="834"/>
    </location>
</feature>
<name>A0A7M7STI6_STRPU</name>
<dbReference type="SUPFAM" id="SSF48371">
    <property type="entry name" value="ARM repeat"/>
    <property type="match status" value="1"/>
</dbReference>